<evidence type="ECO:0000256" key="4">
    <source>
        <dbReference type="ARBA" id="ARBA00022833"/>
    </source>
</evidence>
<accession>A0ABV6B0J4</accession>
<keyword evidence="3" id="KW-0378">Hydrolase</keyword>
<evidence type="ECO:0000313" key="8">
    <source>
        <dbReference type="EMBL" id="MFB9991943.1"/>
    </source>
</evidence>
<dbReference type="EMBL" id="JBHLYR010000025">
    <property type="protein sequence ID" value="MFB9991943.1"/>
    <property type="molecule type" value="Genomic_DNA"/>
</dbReference>
<dbReference type="SUPFAM" id="SSF102712">
    <property type="entry name" value="JAB1/MPN domain"/>
    <property type="match status" value="1"/>
</dbReference>
<gene>
    <name evidence="8" type="ORF">ACFFLM_08200</name>
</gene>
<dbReference type="Pfam" id="PF14464">
    <property type="entry name" value="Prok-JAB"/>
    <property type="match status" value="1"/>
</dbReference>
<evidence type="ECO:0000256" key="5">
    <source>
        <dbReference type="ARBA" id="ARBA00023049"/>
    </source>
</evidence>
<name>A0ABV6B0J4_9DEIO</name>
<keyword evidence="4" id="KW-0862">Zinc</keyword>
<keyword evidence="1" id="KW-0645">Protease</keyword>
<feature type="compositionally biased region" description="Basic residues" evidence="6">
    <location>
        <begin position="161"/>
        <end position="175"/>
    </location>
</feature>
<keyword evidence="2" id="KW-0479">Metal-binding</keyword>
<dbReference type="InterPro" id="IPR028090">
    <property type="entry name" value="JAB_dom_prok"/>
</dbReference>
<reference evidence="8 9" key="1">
    <citation type="submission" date="2024-09" db="EMBL/GenBank/DDBJ databases">
        <authorList>
            <person name="Sun Q."/>
            <person name="Mori K."/>
        </authorList>
    </citation>
    <scope>NUCLEOTIDE SEQUENCE [LARGE SCALE GENOMIC DNA]</scope>
    <source>
        <strain evidence="8 9">JCM 13503</strain>
    </source>
</reference>
<dbReference type="RefSeq" id="WP_380007931.1">
    <property type="nucleotide sequence ID" value="NZ_JBHLYR010000025.1"/>
</dbReference>
<protein>
    <submittedName>
        <fullName evidence="8">Mov34/MPN/PAD-1 family protein</fullName>
    </submittedName>
</protein>
<feature type="region of interest" description="Disordered" evidence="6">
    <location>
        <begin position="152"/>
        <end position="175"/>
    </location>
</feature>
<evidence type="ECO:0000259" key="7">
    <source>
        <dbReference type="Pfam" id="PF14464"/>
    </source>
</evidence>
<keyword evidence="9" id="KW-1185">Reference proteome</keyword>
<dbReference type="Proteomes" id="UP001589733">
    <property type="component" value="Unassembled WGS sequence"/>
</dbReference>
<evidence type="ECO:0000256" key="2">
    <source>
        <dbReference type="ARBA" id="ARBA00022723"/>
    </source>
</evidence>
<evidence type="ECO:0000313" key="9">
    <source>
        <dbReference type="Proteomes" id="UP001589733"/>
    </source>
</evidence>
<feature type="domain" description="JAB" evidence="7">
    <location>
        <begin position="5"/>
        <end position="124"/>
    </location>
</feature>
<comment type="caution">
    <text evidence="8">The sequence shown here is derived from an EMBL/GenBank/DDBJ whole genome shotgun (WGS) entry which is preliminary data.</text>
</comment>
<proteinExistence type="predicted"/>
<sequence length="175" mass="20358">MTASVLSTMWGYAQHRSKDREAGGMLIGHHPLETEDIVLDCLTTPQPQDRRSRHQFHRDQAAHQELLDLQWILSGKKRTYVGEWHTHPEDDPHPSSLDLSSWKKAIKHTAFHGPGLLFIIVGRRTTRLWYGTARRKTFSLIYEWPTGEHYDPQEDANLRQPAHHGQSRTRANRKE</sequence>
<keyword evidence="5" id="KW-0482">Metalloprotease</keyword>
<evidence type="ECO:0000256" key="6">
    <source>
        <dbReference type="SAM" id="MobiDB-lite"/>
    </source>
</evidence>
<organism evidence="8 9">
    <name type="scientific">Deinococcus oregonensis</name>
    <dbReference type="NCBI Taxonomy" id="1805970"/>
    <lineage>
        <taxon>Bacteria</taxon>
        <taxon>Thermotogati</taxon>
        <taxon>Deinococcota</taxon>
        <taxon>Deinococci</taxon>
        <taxon>Deinococcales</taxon>
        <taxon>Deinococcaceae</taxon>
        <taxon>Deinococcus</taxon>
    </lineage>
</organism>
<dbReference type="Gene3D" id="3.40.140.10">
    <property type="entry name" value="Cytidine Deaminase, domain 2"/>
    <property type="match status" value="1"/>
</dbReference>
<evidence type="ECO:0000256" key="1">
    <source>
        <dbReference type="ARBA" id="ARBA00022670"/>
    </source>
</evidence>
<evidence type="ECO:0000256" key="3">
    <source>
        <dbReference type="ARBA" id="ARBA00022801"/>
    </source>
</evidence>